<sequence length="91" mass="10043">LQAYFFSTNDIETSKKNLFLQRQYSITSTSTSDSFSAISSTSSDSNEINVNGLHKKKKLNGNCKATATTNGCEESIEDETTVCNGKYRPNM</sequence>
<evidence type="ECO:0000313" key="2">
    <source>
        <dbReference type="Proteomes" id="UP000663838"/>
    </source>
</evidence>
<evidence type="ECO:0000313" key="1">
    <source>
        <dbReference type="EMBL" id="CAF4954271.1"/>
    </source>
</evidence>
<feature type="non-terminal residue" evidence="1">
    <location>
        <position position="91"/>
    </location>
</feature>
<dbReference type="EMBL" id="CAJOBS010014377">
    <property type="protein sequence ID" value="CAF4954271.1"/>
    <property type="molecule type" value="Genomic_DNA"/>
</dbReference>
<accession>A0A821Y358</accession>
<gene>
    <name evidence="1" type="ORF">TOA249_LOCUS34005</name>
</gene>
<organism evidence="1 2">
    <name type="scientific">Rotaria socialis</name>
    <dbReference type="NCBI Taxonomy" id="392032"/>
    <lineage>
        <taxon>Eukaryota</taxon>
        <taxon>Metazoa</taxon>
        <taxon>Spiralia</taxon>
        <taxon>Gnathifera</taxon>
        <taxon>Rotifera</taxon>
        <taxon>Eurotatoria</taxon>
        <taxon>Bdelloidea</taxon>
        <taxon>Philodinida</taxon>
        <taxon>Philodinidae</taxon>
        <taxon>Rotaria</taxon>
    </lineage>
</organism>
<comment type="caution">
    <text evidence="1">The sequence shown here is derived from an EMBL/GenBank/DDBJ whole genome shotgun (WGS) entry which is preliminary data.</text>
</comment>
<dbReference type="AlphaFoldDB" id="A0A821Y358"/>
<reference evidence="1" key="1">
    <citation type="submission" date="2021-02" db="EMBL/GenBank/DDBJ databases">
        <authorList>
            <person name="Nowell W R."/>
        </authorList>
    </citation>
    <scope>NUCLEOTIDE SEQUENCE</scope>
</reference>
<protein>
    <submittedName>
        <fullName evidence="1">Uncharacterized protein</fullName>
    </submittedName>
</protein>
<name>A0A821Y358_9BILA</name>
<feature type="non-terminal residue" evidence="1">
    <location>
        <position position="1"/>
    </location>
</feature>
<proteinExistence type="predicted"/>
<dbReference type="Proteomes" id="UP000663838">
    <property type="component" value="Unassembled WGS sequence"/>
</dbReference>